<reference evidence="4" key="1">
    <citation type="submission" date="2021-08" db="EMBL/GenBank/DDBJ databases">
        <authorList>
            <person name="Nwanade C."/>
            <person name="Wang M."/>
            <person name="Masoudi A."/>
            <person name="Yu Z."/>
            <person name="Liu J."/>
        </authorList>
    </citation>
    <scope>NUCLEOTIDE SEQUENCE</scope>
    <source>
        <strain evidence="4">S056</strain>
    </source>
</reference>
<feature type="region of interest" description="Disordered" evidence="1">
    <location>
        <begin position="307"/>
        <end position="331"/>
    </location>
</feature>
<dbReference type="Gene3D" id="3.40.50.720">
    <property type="entry name" value="NAD(P)-binding Rossmann-like Domain"/>
    <property type="match status" value="1"/>
</dbReference>
<gene>
    <name evidence="4" type="primary">xdhC</name>
    <name evidence="4" type="ORF">K3X48_02105</name>
</gene>
<dbReference type="EMBL" id="CP080776">
    <property type="protein sequence ID" value="UWP95818.1"/>
    <property type="molecule type" value="Genomic_DNA"/>
</dbReference>
<feature type="domain" description="XdhC Rossmann" evidence="3">
    <location>
        <begin position="157"/>
        <end position="295"/>
    </location>
</feature>
<dbReference type="InterPro" id="IPR052698">
    <property type="entry name" value="MoCofactor_Util/Proc"/>
</dbReference>
<dbReference type="Pfam" id="PF02625">
    <property type="entry name" value="XdhC_CoxI"/>
    <property type="match status" value="1"/>
</dbReference>
<name>A0A9Q9HA80_9RHOB</name>
<feature type="domain" description="XdhC- CoxI" evidence="2">
    <location>
        <begin position="15"/>
        <end position="71"/>
    </location>
</feature>
<protein>
    <submittedName>
        <fullName evidence="4">Xanthine dehydrogenase accessory protein XdhC</fullName>
    </submittedName>
</protein>
<dbReference type="RefSeq" id="WP_259806253.1">
    <property type="nucleotide sequence ID" value="NZ_CP080776.1"/>
</dbReference>
<proteinExistence type="predicted"/>
<dbReference type="NCBIfam" id="TIGR02964">
    <property type="entry name" value="xanthine_xdhC"/>
    <property type="match status" value="1"/>
</dbReference>
<evidence type="ECO:0000259" key="3">
    <source>
        <dbReference type="Pfam" id="PF13478"/>
    </source>
</evidence>
<organism evidence="4 5">
    <name type="scientific">Aliiroseovarius crassostreae</name>
    <dbReference type="NCBI Taxonomy" id="154981"/>
    <lineage>
        <taxon>Bacteria</taxon>
        <taxon>Pseudomonadati</taxon>
        <taxon>Pseudomonadota</taxon>
        <taxon>Alphaproteobacteria</taxon>
        <taxon>Rhodobacterales</taxon>
        <taxon>Paracoccaceae</taxon>
        <taxon>Aliiroseovarius</taxon>
    </lineage>
</organism>
<sequence length="331" mass="35434">MSFDLPTLERTICDHGPVVRVVVAEVKGSAPRDVGAAMLVWAEGQSGTIGGGELEWRAARKARQLLKGGRAFDRYPLGPALGQCCGGAVSLLSECFDLEKIKSLKNKSVYARSLDEKDPPLAVHRALQQARDRGVLPTAQLVQGWMIEPITPARQPLWIYGAGHVGRALINTLAPVPDFVITWVDTGPERFPEQIPDGVTALPATAPNELVRYAPQHAQHLVLTYSHQLDLDLCHTILLHGHGGLGLIGSATKWARFRARLRDLGHGNGQINQITCPIGDPGLGKHPQAIAIGVATALMKGAVDKTNQNGFQNRGIPTDGGDARAGRAVDA</sequence>
<evidence type="ECO:0000313" key="5">
    <source>
        <dbReference type="Proteomes" id="UP001057991"/>
    </source>
</evidence>
<dbReference type="InterPro" id="IPR003777">
    <property type="entry name" value="XdhC_CoxI"/>
</dbReference>
<dbReference type="PANTHER" id="PTHR30388:SF6">
    <property type="entry name" value="XANTHINE DEHYDROGENASE SUBUNIT A-RELATED"/>
    <property type="match status" value="1"/>
</dbReference>
<dbReference type="InterPro" id="IPR014308">
    <property type="entry name" value="Xanthine_DH_XdhC"/>
</dbReference>
<accession>A0A9Q9HA80</accession>
<feature type="compositionally biased region" description="Basic and acidic residues" evidence="1">
    <location>
        <begin position="321"/>
        <end position="331"/>
    </location>
</feature>
<dbReference type="PANTHER" id="PTHR30388">
    <property type="entry name" value="ALDEHYDE OXIDOREDUCTASE MOLYBDENUM COFACTOR ASSEMBLY PROTEIN"/>
    <property type="match status" value="1"/>
</dbReference>
<dbReference type="Proteomes" id="UP001057991">
    <property type="component" value="Chromosome"/>
</dbReference>
<evidence type="ECO:0000256" key="1">
    <source>
        <dbReference type="SAM" id="MobiDB-lite"/>
    </source>
</evidence>
<evidence type="ECO:0000313" key="4">
    <source>
        <dbReference type="EMBL" id="UWP95818.1"/>
    </source>
</evidence>
<evidence type="ECO:0000259" key="2">
    <source>
        <dbReference type="Pfam" id="PF02625"/>
    </source>
</evidence>
<dbReference type="AlphaFoldDB" id="A0A9Q9HA80"/>
<dbReference type="InterPro" id="IPR027051">
    <property type="entry name" value="XdhC_Rossmann_dom"/>
</dbReference>
<dbReference type="Pfam" id="PF13478">
    <property type="entry name" value="XdhC_C"/>
    <property type="match status" value="1"/>
</dbReference>